<evidence type="ECO:0000313" key="2">
    <source>
        <dbReference type="Proteomes" id="UP000229342"/>
    </source>
</evidence>
<reference evidence="1 2" key="1">
    <citation type="submission" date="2017-09" db="EMBL/GenBank/DDBJ databases">
        <title>Depth-based differentiation of microbial function through sediment-hosted aquifers and enrichment of novel symbionts in the deep terrestrial subsurface.</title>
        <authorList>
            <person name="Probst A.J."/>
            <person name="Ladd B."/>
            <person name="Jarett J.K."/>
            <person name="Geller-Mcgrath D.E."/>
            <person name="Sieber C.M."/>
            <person name="Emerson J.B."/>
            <person name="Anantharaman K."/>
            <person name="Thomas B.C."/>
            <person name="Malmstrom R."/>
            <person name="Stieglmeier M."/>
            <person name="Klingl A."/>
            <person name="Woyke T."/>
            <person name="Ryan C.M."/>
            <person name="Banfield J.F."/>
        </authorList>
    </citation>
    <scope>NUCLEOTIDE SEQUENCE [LARGE SCALE GENOMIC DNA]</scope>
    <source>
        <strain evidence="1">CG11_big_fil_rev_8_21_14_0_20_46_11</strain>
    </source>
</reference>
<dbReference type="Proteomes" id="UP000229342">
    <property type="component" value="Unassembled WGS sequence"/>
</dbReference>
<evidence type="ECO:0000313" key="1">
    <source>
        <dbReference type="EMBL" id="PIQ68544.1"/>
    </source>
</evidence>
<dbReference type="AlphaFoldDB" id="A0A2H0KDR7"/>
<comment type="caution">
    <text evidence="1">The sequence shown here is derived from an EMBL/GenBank/DDBJ whole genome shotgun (WGS) entry which is preliminary data.</text>
</comment>
<dbReference type="EMBL" id="PCVG01000044">
    <property type="protein sequence ID" value="PIQ68544.1"/>
    <property type="molecule type" value="Genomic_DNA"/>
</dbReference>
<organism evidence="1 2">
    <name type="scientific">Candidatus Taylorbacteria bacterium CG11_big_fil_rev_8_21_14_0_20_46_11</name>
    <dbReference type="NCBI Taxonomy" id="1975025"/>
    <lineage>
        <taxon>Bacteria</taxon>
        <taxon>Candidatus Tayloriibacteriota</taxon>
    </lineage>
</organism>
<gene>
    <name evidence="1" type="ORF">COV91_03385</name>
</gene>
<protein>
    <submittedName>
        <fullName evidence="1">Uncharacterized protein</fullName>
    </submittedName>
</protein>
<proteinExistence type="predicted"/>
<accession>A0A2H0KDR7</accession>
<name>A0A2H0KDR7_9BACT</name>
<sequence>MRVLKTTAKTLKSMVQKLNKKPLGKKIRVDDLILKALSLIEEKHFEEIKNSTLTNADRLEMKYQEFCRANGPVSKDEFLGKLMADNGALLAPSNESPSRNQ</sequence>